<evidence type="ECO:0000313" key="4">
    <source>
        <dbReference type="EMBL" id="CAF3546215.1"/>
    </source>
</evidence>
<dbReference type="EMBL" id="CAJNYD010000867">
    <property type="protein sequence ID" value="CAF3302901.1"/>
    <property type="molecule type" value="Genomic_DNA"/>
</dbReference>
<sequence length="314" mass="35312">MRTKKNPTSKSAAILKEKIHVQTIDAASIDSTSMNLIGKGYEATSIAPIESRNPNTEEKENDSTVHEFNGEETGNDENETTYDSSLNNIMCENEENIFPSPQDINSTANHSNNYSNSQGQKRPHDDNSSSLSGQQMYNHTINSSSSADELALKKKCIELEGEIKKYKEEWIPKPKHPDVIQYFVEISNILANQVDIVDTTPFLIEIMDALKMSEEQLKKCHKKTQTATARCLIRFIFPTPEPSFKLSNVDKFIIDGIIKYSKYVNPVDNASGVEVRRAIGYYFSSSAYNKKKRANLLQKVNKKSKPSDDKSTGI</sequence>
<feature type="region of interest" description="Disordered" evidence="1">
    <location>
        <begin position="47"/>
        <end position="83"/>
    </location>
</feature>
<evidence type="ECO:0000313" key="9">
    <source>
        <dbReference type="EMBL" id="CAF4866479.1"/>
    </source>
</evidence>
<protein>
    <submittedName>
        <fullName evidence="6">Uncharacterized protein</fullName>
    </submittedName>
</protein>
<dbReference type="EMBL" id="CAJOBR010001224">
    <property type="protein sequence ID" value="CAF4589377.1"/>
    <property type="molecule type" value="Genomic_DNA"/>
</dbReference>
<dbReference type="Proteomes" id="UP000663851">
    <property type="component" value="Unassembled WGS sequence"/>
</dbReference>
<dbReference type="EMBL" id="CAJNYV010001765">
    <property type="protein sequence ID" value="CAF3435711.1"/>
    <property type="molecule type" value="Genomic_DNA"/>
</dbReference>
<dbReference type="Proteomes" id="UP000663862">
    <property type="component" value="Unassembled WGS sequence"/>
</dbReference>
<feature type="compositionally biased region" description="Basic and acidic residues" evidence="1">
    <location>
        <begin position="55"/>
        <end position="69"/>
    </location>
</feature>
<comment type="caution">
    <text evidence="6">The sequence shown here is derived from an EMBL/GenBank/DDBJ whole genome shotgun (WGS) entry which is preliminary data.</text>
</comment>
<name>A0A820PAT8_9BILA</name>
<evidence type="ECO:0000313" key="8">
    <source>
        <dbReference type="EMBL" id="CAF4589377.1"/>
    </source>
</evidence>
<evidence type="ECO:0000313" key="7">
    <source>
        <dbReference type="EMBL" id="CAF4574228.1"/>
    </source>
</evidence>
<proteinExistence type="predicted"/>
<reference evidence="6" key="1">
    <citation type="submission" date="2021-02" db="EMBL/GenBank/DDBJ databases">
        <authorList>
            <person name="Nowell W R."/>
        </authorList>
    </citation>
    <scope>NUCLEOTIDE SEQUENCE</scope>
</reference>
<dbReference type="EMBL" id="CAJOBO010001716">
    <property type="protein sequence ID" value="CAF4403727.1"/>
    <property type="molecule type" value="Genomic_DNA"/>
</dbReference>
<evidence type="ECO:0000313" key="6">
    <source>
        <dbReference type="EMBL" id="CAF4403727.1"/>
    </source>
</evidence>
<feature type="region of interest" description="Disordered" evidence="1">
    <location>
        <begin position="97"/>
        <end position="135"/>
    </location>
</feature>
<dbReference type="Proteomes" id="UP000663838">
    <property type="component" value="Unassembled WGS sequence"/>
</dbReference>
<organism evidence="6 10">
    <name type="scientific">Rotaria socialis</name>
    <dbReference type="NCBI Taxonomy" id="392032"/>
    <lineage>
        <taxon>Eukaryota</taxon>
        <taxon>Metazoa</taxon>
        <taxon>Spiralia</taxon>
        <taxon>Gnathifera</taxon>
        <taxon>Rotifera</taxon>
        <taxon>Eurotatoria</taxon>
        <taxon>Bdelloidea</taxon>
        <taxon>Philodinida</taxon>
        <taxon>Philodinidae</taxon>
        <taxon>Rotaria</taxon>
    </lineage>
</organism>
<dbReference type="AlphaFoldDB" id="A0A820PAT8"/>
<accession>A0A820PAT8</accession>
<dbReference type="EMBL" id="CAJOBQ010002695">
    <property type="protein sequence ID" value="CAF4574228.1"/>
    <property type="molecule type" value="Genomic_DNA"/>
</dbReference>
<dbReference type="Proteomes" id="UP000663848">
    <property type="component" value="Unassembled WGS sequence"/>
</dbReference>
<dbReference type="Proteomes" id="UP000663869">
    <property type="component" value="Unassembled WGS sequence"/>
</dbReference>
<evidence type="ECO:0000313" key="3">
    <source>
        <dbReference type="EMBL" id="CAF3435711.1"/>
    </source>
</evidence>
<evidence type="ECO:0000313" key="2">
    <source>
        <dbReference type="EMBL" id="CAF3302901.1"/>
    </source>
</evidence>
<dbReference type="EMBL" id="CAJNYT010003279">
    <property type="protein sequence ID" value="CAF3546215.1"/>
    <property type="molecule type" value="Genomic_DNA"/>
</dbReference>
<evidence type="ECO:0000256" key="1">
    <source>
        <dbReference type="SAM" id="MobiDB-lite"/>
    </source>
</evidence>
<dbReference type="Proteomes" id="UP000663833">
    <property type="component" value="Unassembled WGS sequence"/>
</dbReference>
<feature type="compositionally biased region" description="Polar residues" evidence="1">
    <location>
        <begin position="102"/>
        <end position="120"/>
    </location>
</feature>
<dbReference type="EMBL" id="CAJNYU010003764">
    <property type="protein sequence ID" value="CAF3700371.1"/>
    <property type="molecule type" value="Genomic_DNA"/>
</dbReference>
<dbReference type="EMBL" id="CAJOBS010003803">
    <property type="protein sequence ID" value="CAF4866479.1"/>
    <property type="molecule type" value="Genomic_DNA"/>
</dbReference>
<dbReference type="Proteomes" id="UP000663865">
    <property type="component" value="Unassembled WGS sequence"/>
</dbReference>
<dbReference type="Proteomes" id="UP000663872">
    <property type="component" value="Unassembled WGS sequence"/>
</dbReference>
<gene>
    <name evidence="5" type="ORF">FME351_LOCUS27676</name>
    <name evidence="4" type="ORF">GRG538_LOCUS20008</name>
    <name evidence="6" type="ORF">HFQ381_LOCUS20280</name>
    <name evidence="3" type="ORF">KIK155_LOCUS11207</name>
    <name evidence="2" type="ORF">LUA448_LOCUS8238</name>
    <name evidence="8" type="ORF">QYT958_LOCUS10795</name>
    <name evidence="9" type="ORF">TOA249_LOCUS28134</name>
    <name evidence="7" type="ORF">TSG867_LOCUS26159</name>
</gene>
<evidence type="ECO:0000313" key="10">
    <source>
        <dbReference type="Proteomes" id="UP000663851"/>
    </source>
</evidence>
<evidence type="ECO:0000313" key="5">
    <source>
        <dbReference type="EMBL" id="CAF3700371.1"/>
    </source>
</evidence>